<reference evidence="9" key="1">
    <citation type="journal article" date="2014" name="Int. J. Syst. Evol. Microbiol.">
        <title>Complete genome sequence of Corynebacterium casei LMG S-19264T (=DSM 44701T), isolated from a smear-ripened cheese.</title>
        <authorList>
            <consortium name="US DOE Joint Genome Institute (JGI-PGF)"/>
            <person name="Walter F."/>
            <person name="Albersmeier A."/>
            <person name="Kalinowski J."/>
            <person name="Ruckert C."/>
        </authorList>
    </citation>
    <scope>NUCLEOTIDE SEQUENCE</scope>
    <source>
        <strain evidence="9">CGMCC 1.15290</strain>
    </source>
</reference>
<dbReference type="NCBIfam" id="TIGR00585">
    <property type="entry name" value="mutl"/>
    <property type="match status" value="1"/>
</dbReference>
<dbReference type="SUPFAM" id="SSF54211">
    <property type="entry name" value="Ribosomal protein S5 domain 2-like"/>
    <property type="match status" value="1"/>
</dbReference>
<sequence length="672" mass="74894">MPDIIQLLPDNIANQIAAGEVIQRPASAVKEFLENAVDAGATEIRLIVNDAGKSLIQVIDNGKGMSETDARMSFERHATSKIKKIDDLFKVRTMGFRGEALASIAAVAQVELKTRRAEDELGTYVEIENSAVVKQEPCACPVGTNMCMKNLFFNVPARRNFLKSNAAEMRHIVDEFIHVAMAFPEIFFSFTANGIEQFHLEAGSLKQRIVQLMGNQHSSKLVQVKEDTDYMNIFGFVGKPETARKTRGDQYFFVNSRYIKSPYLNHAVMSAFEGMLPKDSFPLYVLFIDLDPTQVDINVHPTKQEIKFEDEKIVYAFVQAAVKHALATFSVAPSLDFTLNADIQQLDAVSKPFTNNEQENASGSQLYQTFTQKHQAHAIEGSNKSELKHWKEFFTPLGREGEQREQSTPQGSSSASGRTDSYMERGTTSNRQEKAAQGHWALPGERALPGLSGSGSAFDDIGGISGGGMEGLYSLEMSTGRQLAPNALFIQLHNTYILAPVNNGFLVVHQQLAHERILYERYSLAAHSHNMASQQSLFPSTLELAPADAVLLQDLLPELKAIGYQVEPFGKDSFIIQGTPADITQGNERHSIELLIEQFKHFSSDIKFSKREKLVRCMARQQAIKTGQVLSQQEMLRLVEELLKCSTPNVTPTGSPTYLEYKEDYLDKMFGR</sequence>
<dbReference type="Gene3D" id="3.30.1540.20">
    <property type="entry name" value="MutL, C-terminal domain, dimerisation subdomain"/>
    <property type="match status" value="1"/>
</dbReference>
<feature type="region of interest" description="Disordered" evidence="6">
    <location>
        <begin position="397"/>
        <end position="439"/>
    </location>
</feature>
<dbReference type="AlphaFoldDB" id="A0A917J2X5"/>
<dbReference type="GO" id="GO:0006298">
    <property type="term" value="P:mismatch repair"/>
    <property type="evidence" value="ECO:0007669"/>
    <property type="project" value="UniProtKB-UniRule"/>
</dbReference>
<dbReference type="InterPro" id="IPR042120">
    <property type="entry name" value="MutL_C_dimsub"/>
</dbReference>
<dbReference type="CDD" id="cd16926">
    <property type="entry name" value="HATPase_MutL-MLH-PMS-like"/>
    <property type="match status" value="1"/>
</dbReference>
<organism evidence="9 10">
    <name type="scientific">Filimonas zeae</name>
    <dbReference type="NCBI Taxonomy" id="1737353"/>
    <lineage>
        <taxon>Bacteria</taxon>
        <taxon>Pseudomonadati</taxon>
        <taxon>Bacteroidota</taxon>
        <taxon>Chitinophagia</taxon>
        <taxon>Chitinophagales</taxon>
        <taxon>Chitinophagaceae</taxon>
        <taxon>Filimonas</taxon>
    </lineage>
</organism>
<dbReference type="EMBL" id="BMIB01000006">
    <property type="protein sequence ID" value="GGH80652.1"/>
    <property type="molecule type" value="Genomic_DNA"/>
</dbReference>
<keyword evidence="3 5" id="KW-0227">DNA damage</keyword>
<comment type="similarity">
    <text evidence="1 5">Belongs to the DNA mismatch repair MutL/HexB family.</text>
</comment>
<comment type="caution">
    <text evidence="9">The sequence shown here is derived from an EMBL/GenBank/DDBJ whole genome shotgun (WGS) entry which is preliminary data.</text>
</comment>
<dbReference type="SUPFAM" id="SSF55874">
    <property type="entry name" value="ATPase domain of HSP90 chaperone/DNA topoisomerase II/histidine kinase"/>
    <property type="match status" value="1"/>
</dbReference>
<dbReference type="InterPro" id="IPR042121">
    <property type="entry name" value="MutL_C_regsub"/>
</dbReference>
<comment type="function">
    <text evidence="5">This protein is involved in the repair of mismatches in DNA. It is required for dam-dependent methyl-directed DNA mismatch repair. May act as a 'molecular matchmaker', a protein that promotes the formation of a stable complex between two or more DNA-binding proteins in an ATP-dependent manner without itself being part of a final effector complex.</text>
</comment>
<dbReference type="InterPro" id="IPR038973">
    <property type="entry name" value="MutL/Mlh/Pms-like"/>
</dbReference>
<dbReference type="InterPro" id="IPR020568">
    <property type="entry name" value="Ribosomal_Su5_D2-typ_SF"/>
</dbReference>
<dbReference type="Pfam" id="PF01119">
    <property type="entry name" value="DNA_mis_repair"/>
    <property type="match status" value="1"/>
</dbReference>
<reference evidence="9" key="2">
    <citation type="submission" date="2020-09" db="EMBL/GenBank/DDBJ databases">
        <authorList>
            <person name="Sun Q."/>
            <person name="Zhou Y."/>
        </authorList>
    </citation>
    <scope>NUCLEOTIDE SEQUENCE</scope>
    <source>
        <strain evidence="9">CGMCC 1.15290</strain>
    </source>
</reference>
<proteinExistence type="inferred from homology"/>
<dbReference type="GO" id="GO:0005524">
    <property type="term" value="F:ATP binding"/>
    <property type="evidence" value="ECO:0007669"/>
    <property type="project" value="InterPro"/>
</dbReference>
<dbReference type="GO" id="GO:0032300">
    <property type="term" value="C:mismatch repair complex"/>
    <property type="evidence" value="ECO:0007669"/>
    <property type="project" value="InterPro"/>
</dbReference>
<dbReference type="RefSeq" id="WP_188958083.1">
    <property type="nucleotide sequence ID" value="NZ_BMIB01000006.1"/>
</dbReference>
<dbReference type="InterPro" id="IPR014762">
    <property type="entry name" value="DNA_mismatch_repair_CS"/>
</dbReference>
<gene>
    <name evidence="5" type="primary">mutL</name>
    <name evidence="9" type="ORF">GCM10011379_51840</name>
</gene>
<dbReference type="SMART" id="SM01340">
    <property type="entry name" value="DNA_mis_repair"/>
    <property type="match status" value="1"/>
</dbReference>
<dbReference type="PANTHER" id="PTHR10073">
    <property type="entry name" value="DNA MISMATCH REPAIR PROTEIN MLH, PMS, MUTL"/>
    <property type="match status" value="1"/>
</dbReference>
<evidence type="ECO:0000313" key="9">
    <source>
        <dbReference type="EMBL" id="GGH80652.1"/>
    </source>
</evidence>
<feature type="domain" description="MutL C-terminal dimerisation" evidence="7">
    <location>
        <begin position="488"/>
        <end position="630"/>
    </location>
</feature>
<dbReference type="InterPro" id="IPR002099">
    <property type="entry name" value="MutL/Mlh/PMS"/>
</dbReference>
<evidence type="ECO:0000256" key="4">
    <source>
        <dbReference type="ARBA" id="ARBA00023204"/>
    </source>
</evidence>
<dbReference type="Gene3D" id="3.30.230.10">
    <property type="match status" value="1"/>
</dbReference>
<feature type="compositionally biased region" description="Polar residues" evidence="6">
    <location>
        <begin position="406"/>
        <end position="419"/>
    </location>
</feature>
<dbReference type="Gene3D" id="3.30.1370.100">
    <property type="entry name" value="MutL, C-terminal domain, regulatory subdomain"/>
    <property type="match status" value="1"/>
</dbReference>
<dbReference type="GO" id="GO:0140664">
    <property type="term" value="F:ATP-dependent DNA damage sensor activity"/>
    <property type="evidence" value="ECO:0007669"/>
    <property type="project" value="InterPro"/>
</dbReference>
<evidence type="ECO:0000259" key="8">
    <source>
        <dbReference type="SMART" id="SM01340"/>
    </source>
</evidence>
<dbReference type="InterPro" id="IPR014721">
    <property type="entry name" value="Ribsml_uS5_D2-typ_fold_subgr"/>
</dbReference>
<protein>
    <recommendedName>
        <fullName evidence="2 5">DNA mismatch repair protein MutL</fullName>
    </recommendedName>
</protein>
<dbReference type="Gene3D" id="3.30.565.10">
    <property type="entry name" value="Histidine kinase-like ATPase, C-terminal domain"/>
    <property type="match status" value="1"/>
</dbReference>
<dbReference type="FunFam" id="3.30.565.10:FF:000003">
    <property type="entry name" value="DNA mismatch repair endonuclease MutL"/>
    <property type="match status" value="1"/>
</dbReference>
<evidence type="ECO:0000256" key="5">
    <source>
        <dbReference type="HAMAP-Rule" id="MF_00149"/>
    </source>
</evidence>
<keyword evidence="10" id="KW-1185">Reference proteome</keyword>
<evidence type="ECO:0000313" key="10">
    <source>
        <dbReference type="Proteomes" id="UP000627292"/>
    </source>
</evidence>
<dbReference type="Pfam" id="PF08676">
    <property type="entry name" value="MutL_C"/>
    <property type="match status" value="1"/>
</dbReference>
<feature type="domain" description="DNA mismatch repair protein S5" evidence="8">
    <location>
        <begin position="209"/>
        <end position="327"/>
    </location>
</feature>
<dbReference type="InterPro" id="IPR020667">
    <property type="entry name" value="DNA_mismatch_repair_MutL"/>
</dbReference>
<dbReference type="InterPro" id="IPR036890">
    <property type="entry name" value="HATPase_C_sf"/>
</dbReference>
<keyword evidence="4 5" id="KW-0234">DNA repair</keyword>
<dbReference type="GO" id="GO:0016887">
    <property type="term" value="F:ATP hydrolysis activity"/>
    <property type="evidence" value="ECO:0007669"/>
    <property type="project" value="InterPro"/>
</dbReference>
<dbReference type="SMART" id="SM00853">
    <property type="entry name" value="MutL_C"/>
    <property type="match status" value="1"/>
</dbReference>
<dbReference type="InterPro" id="IPR014790">
    <property type="entry name" value="MutL_C"/>
</dbReference>
<dbReference type="InterPro" id="IPR013507">
    <property type="entry name" value="DNA_mismatch_S5_2-like"/>
</dbReference>
<dbReference type="SUPFAM" id="SSF118116">
    <property type="entry name" value="DNA mismatch repair protein MutL"/>
    <property type="match status" value="1"/>
</dbReference>
<dbReference type="GO" id="GO:0030983">
    <property type="term" value="F:mismatched DNA binding"/>
    <property type="evidence" value="ECO:0007669"/>
    <property type="project" value="InterPro"/>
</dbReference>
<dbReference type="Proteomes" id="UP000627292">
    <property type="component" value="Unassembled WGS sequence"/>
</dbReference>
<dbReference type="Pfam" id="PF13589">
    <property type="entry name" value="HATPase_c_3"/>
    <property type="match status" value="1"/>
</dbReference>
<evidence type="ECO:0000256" key="1">
    <source>
        <dbReference type="ARBA" id="ARBA00006082"/>
    </source>
</evidence>
<dbReference type="CDD" id="cd00782">
    <property type="entry name" value="MutL_Trans"/>
    <property type="match status" value="1"/>
</dbReference>
<name>A0A917J2X5_9BACT</name>
<evidence type="ECO:0000256" key="3">
    <source>
        <dbReference type="ARBA" id="ARBA00022763"/>
    </source>
</evidence>
<accession>A0A917J2X5</accession>
<dbReference type="PANTHER" id="PTHR10073:SF12">
    <property type="entry name" value="DNA MISMATCH REPAIR PROTEIN MLH1"/>
    <property type="match status" value="1"/>
</dbReference>
<dbReference type="InterPro" id="IPR037198">
    <property type="entry name" value="MutL_C_sf"/>
</dbReference>
<evidence type="ECO:0000256" key="2">
    <source>
        <dbReference type="ARBA" id="ARBA00021975"/>
    </source>
</evidence>
<dbReference type="PROSITE" id="PS00058">
    <property type="entry name" value="DNA_MISMATCH_REPAIR_1"/>
    <property type="match status" value="1"/>
</dbReference>
<evidence type="ECO:0000256" key="6">
    <source>
        <dbReference type="SAM" id="MobiDB-lite"/>
    </source>
</evidence>
<dbReference type="HAMAP" id="MF_00149">
    <property type="entry name" value="DNA_mis_repair"/>
    <property type="match status" value="1"/>
</dbReference>
<evidence type="ECO:0000259" key="7">
    <source>
        <dbReference type="SMART" id="SM00853"/>
    </source>
</evidence>